<protein>
    <submittedName>
        <fullName evidence="1">Uncharacterized protein</fullName>
    </submittedName>
</protein>
<name>A0A849BNK1_9ACTN</name>
<reference evidence="1 2" key="1">
    <citation type="submission" date="2020-05" db="EMBL/GenBank/DDBJ databases">
        <title>MicrobeNet Type strains.</title>
        <authorList>
            <person name="Nicholson A.C."/>
        </authorList>
    </citation>
    <scope>NUCLEOTIDE SEQUENCE [LARGE SCALE GENOMIC DNA]</scope>
    <source>
        <strain evidence="1 2">JCM 14547</strain>
    </source>
</reference>
<accession>A0A849BNK1</accession>
<sequence>MSLPPQTLYCVRCADLAVRDASSPERDGDRPDQVRFEATGPGEVAEVRPGVWSVPRAAVLRGGDGLCLGCAAVTAPRR</sequence>
<dbReference type="RefSeq" id="WP_171202239.1">
    <property type="nucleotide sequence ID" value="NZ_BAAANP010000007.1"/>
</dbReference>
<comment type="caution">
    <text evidence="1">The sequence shown here is derived from an EMBL/GenBank/DDBJ whole genome shotgun (WGS) entry which is preliminary data.</text>
</comment>
<gene>
    <name evidence="1" type="ORF">HLB09_04670</name>
</gene>
<dbReference type="AlphaFoldDB" id="A0A849BNK1"/>
<organism evidence="1 2">
    <name type="scientific">Pseudokineococcus marinus</name>
    <dbReference type="NCBI Taxonomy" id="351215"/>
    <lineage>
        <taxon>Bacteria</taxon>
        <taxon>Bacillati</taxon>
        <taxon>Actinomycetota</taxon>
        <taxon>Actinomycetes</taxon>
        <taxon>Kineosporiales</taxon>
        <taxon>Kineosporiaceae</taxon>
        <taxon>Pseudokineococcus</taxon>
    </lineage>
</organism>
<dbReference type="EMBL" id="JABEMA010000038">
    <property type="protein sequence ID" value="NNH22392.1"/>
    <property type="molecule type" value="Genomic_DNA"/>
</dbReference>
<dbReference type="Proteomes" id="UP000555552">
    <property type="component" value="Unassembled WGS sequence"/>
</dbReference>
<evidence type="ECO:0000313" key="1">
    <source>
        <dbReference type="EMBL" id="NNH22392.1"/>
    </source>
</evidence>
<proteinExistence type="predicted"/>
<evidence type="ECO:0000313" key="2">
    <source>
        <dbReference type="Proteomes" id="UP000555552"/>
    </source>
</evidence>
<keyword evidence="2" id="KW-1185">Reference proteome</keyword>